<feature type="domain" description="DUF6443" evidence="1">
    <location>
        <begin position="342"/>
        <end position="450"/>
    </location>
</feature>
<organism evidence="2 3">
    <name type="scientific">Emticicia agri</name>
    <dbReference type="NCBI Taxonomy" id="2492393"/>
    <lineage>
        <taxon>Bacteria</taxon>
        <taxon>Pseudomonadati</taxon>
        <taxon>Bacteroidota</taxon>
        <taxon>Cytophagia</taxon>
        <taxon>Cytophagales</taxon>
        <taxon>Leadbetterellaceae</taxon>
        <taxon>Emticicia</taxon>
    </lineage>
</organism>
<sequence length="1410" mass="160930">MGSGTTPDLCGRLVQAQNIYQNYRQMDSEFCYSQSNDFSPNQIYYFEYGTSKLIRSEKYTYDDTDTTKFVYKKSETDFDPTYFQPKEVRDYTSDGNIDLQRFRYVTDFSNLNSSLTGNALALYQMKINNEVSTPIEVLAWRKNAADSEPRVLGGKLTNYQVHTFDSRKYLLPDNISLLEIPSSPSVFQSNFTNADVVSGSIVKDSHYAMRIDFGNYDTYGQLLDYQLVGDSPTNFTYNTTFLDSVYHAYVISSTKNLGGTPELTTTFKYRLPLIGVKQLIAPNGVKNSFFYDTFGWLSSTQDHHGNILAEYEYYYGTTNKVTTKQYVLPTTGITNSFESIPYYTTTHTYFDGLGRPIQTVGQALSPQAKDIVLATQNYDAYGRLDSLLTIYPTENDNGAFVSNGLDLAQTFYKDIAPYTKTIYENSMLNRPRSQFGLGNAWHSTDKKIQTFDEIAGNDIRYYTADATGNITLSGTYANNSLYKRRVIDEQGNTQIEITDNQGKLIQKQQQVGGNYLTTYYINDDFGRTVAILQPKAYALNSSIAQNTSAWIGGVFFYQYDVRGRVIQSHVPNGGFTYSIYDKLDRPVLNQDAHQRNLNLWSFTKYDAISREILSGELTNANSRSTIQSQFNAQTTLSETFDSNKPEYFYYTNNSFPIGADSSKVMRVNYFDNYATWRSNNFLPLNTYYSNTKGLLTGTWKRYTENRKWLVEALYYDTKGRVMESAKQNLQNNVEHPFTFYRLQGGIDSYSRIFAPQYFGAGSITYVISNTYGKGERKNGYSVQIINSLNNLQSTIQYIYNEIGQLVTKKFEPNRNYEIATKGADYINRPPALDQPTTQDIANKAVIISDIFVADGTTETYIAEIDTTHSNGLVDALQTINYEYHIRGQQNCINCRNKLVRPDPKENDLFSMKLAFEDDKRYYDGNISYQTWKTPNIAKNQQYKHYYDGASRLIKSGYSGGVSGSNYSLDTVRYDRNGNILQLKRNTIDNLSYAYSGNQLLSVTDAGTSVGFNDGNTSGNDYGYWSNGALKFDKNKGIDSIIYHSYLKKVSRVKFTNGNWVNFYYDADGTLLKRKLSNGDVWMYRDNLIMKNDSVYQIIHDEGRFIFNKNTQKWVSEFEYRDIWGNLRVSFRDSSAAPVSGIYKPPVVVQSNDYDVFGYEINSLSGEKTNNWKYQKQERIDEFGLGIDLFKFRPSDYQIGRFWQIDPLAEKYVYNSPYALQENKFGKGIELEGKELAPFSPIFSSSGVLVRPMVAPRIIPNTVPLQPSSPVLLPATEEHHISPNALKGHPVVQEARQGGFKQDGKENKIEVEKFNKETGEGRHSNHPEYNKEMFRKLEEFKENNPNRTIDQSTKFVRGSVSDTRNLINSKPDIKINDLFKTNVTMPTDNTKVQIQLKKMDISPCQGDPNCT</sequence>
<dbReference type="RefSeq" id="WP_130022564.1">
    <property type="nucleotide sequence ID" value="NZ_SEWF01000027.1"/>
</dbReference>
<dbReference type="OrthoDB" id="976756at2"/>
<evidence type="ECO:0000313" key="3">
    <source>
        <dbReference type="Proteomes" id="UP000293162"/>
    </source>
</evidence>
<dbReference type="EMBL" id="SEWF01000027">
    <property type="protein sequence ID" value="RYU94334.1"/>
    <property type="molecule type" value="Genomic_DNA"/>
</dbReference>
<name>A0A4Q5LX64_9BACT</name>
<protein>
    <recommendedName>
        <fullName evidence="1">DUF6443 domain-containing protein</fullName>
    </recommendedName>
</protein>
<accession>A0A4Q5LX64</accession>
<dbReference type="Proteomes" id="UP000293162">
    <property type="component" value="Unassembled WGS sequence"/>
</dbReference>
<reference evidence="2 3" key="1">
    <citation type="submission" date="2019-02" db="EMBL/GenBank/DDBJ databases">
        <title>Bacterial novel species Emticicia sp. 17J42-9 isolated from soil.</title>
        <authorList>
            <person name="Jung H.-Y."/>
        </authorList>
    </citation>
    <scope>NUCLEOTIDE SEQUENCE [LARGE SCALE GENOMIC DNA]</scope>
    <source>
        <strain evidence="2 3">17J42-9</strain>
    </source>
</reference>
<dbReference type="Gene3D" id="2.180.10.10">
    <property type="entry name" value="RHS repeat-associated core"/>
    <property type="match status" value="1"/>
</dbReference>
<dbReference type="InterPro" id="IPR045619">
    <property type="entry name" value="DUF6443"/>
</dbReference>
<keyword evidence="3" id="KW-1185">Reference proteome</keyword>
<gene>
    <name evidence="2" type="ORF">EWM59_17570</name>
</gene>
<evidence type="ECO:0000259" key="1">
    <source>
        <dbReference type="Pfam" id="PF20041"/>
    </source>
</evidence>
<proteinExistence type="predicted"/>
<evidence type="ECO:0000313" key="2">
    <source>
        <dbReference type="EMBL" id="RYU94334.1"/>
    </source>
</evidence>
<dbReference type="Pfam" id="PF20041">
    <property type="entry name" value="DUF6443"/>
    <property type="match status" value="1"/>
</dbReference>
<comment type="caution">
    <text evidence="2">The sequence shown here is derived from an EMBL/GenBank/DDBJ whole genome shotgun (WGS) entry which is preliminary data.</text>
</comment>